<comment type="caution">
    <text evidence="1">The sequence shown here is derived from an EMBL/GenBank/DDBJ whole genome shotgun (WGS) entry which is preliminary data.</text>
</comment>
<dbReference type="EMBL" id="JACCAU010000001">
    <property type="protein sequence ID" value="NYH14576.1"/>
    <property type="molecule type" value="Genomic_DNA"/>
</dbReference>
<dbReference type="RefSeq" id="WP_373565822.1">
    <property type="nucleotide sequence ID" value="NZ_JACCAU010000001.1"/>
</dbReference>
<sequence length="83" mass="9435">MPVHVEAFGEFAFARQTPFFAETARGDFLGEDLFDLPPYRNASAAFEHRARRRVVVRCHGAVIPLSSNYRYDVHCSAQAVMEM</sequence>
<accession>A0A7Y9W5B8</accession>
<evidence type="ECO:0000313" key="1">
    <source>
        <dbReference type="EMBL" id="NYH14576.1"/>
    </source>
</evidence>
<protein>
    <submittedName>
        <fullName evidence="1">Uncharacterized protein</fullName>
    </submittedName>
</protein>
<evidence type="ECO:0000313" key="2">
    <source>
        <dbReference type="Proteomes" id="UP000572540"/>
    </source>
</evidence>
<organism evidence="1 2">
    <name type="scientific">Paraburkholderia bryophila</name>
    <dbReference type="NCBI Taxonomy" id="420952"/>
    <lineage>
        <taxon>Bacteria</taxon>
        <taxon>Pseudomonadati</taxon>
        <taxon>Pseudomonadota</taxon>
        <taxon>Betaproteobacteria</taxon>
        <taxon>Burkholderiales</taxon>
        <taxon>Burkholderiaceae</taxon>
        <taxon>Paraburkholderia</taxon>
    </lineage>
</organism>
<dbReference type="AlphaFoldDB" id="A0A7Y9W5B8"/>
<dbReference type="Proteomes" id="UP000572540">
    <property type="component" value="Unassembled WGS sequence"/>
</dbReference>
<reference evidence="1 2" key="1">
    <citation type="submission" date="2020-07" db="EMBL/GenBank/DDBJ databases">
        <title>Exploring microbial biodiversity for novel pathways involved in the catabolism of aromatic compounds derived from lignin.</title>
        <authorList>
            <person name="Elkins J."/>
        </authorList>
    </citation>
    <scope>NUCLEOTIDE SEQUENCE [LARGE SCALE GENOMIC DNA]</scope>
    <source>
        <strain evidence="1 2">H2C3B</strain>
    </source>
</reference>
<name>A0A7Y9W5B8_9BURK</name>
<gene>
    <name evidence="1" type="ORF">GGD41_001804</name>
</gene>
<proteinExistence type="predicted"/>